<protein>
    <recommendedName>
        <fullName evidence="3">Bacteriocin (Lactococcin_972)</fullName>
    </recommendedName>
</protein>
<dbReference type="OrthoDB" id="2058870at2"/>
<gene>
    <name evidence="1" type="ORF">SAMN04487772_13029</name>
</gene>
<sequence length="121" mass="12951">MRISLKKGIALALTGVAVSGLFFGGESVLITAGSIEASASSFSKPWERYKSGDNDNAELTYGYNTWAIDEDYAWAKHNTKSHYASLKNGTGWHTGSGKGAGSLSRVDVTHSGSSVSYYNNY</sequence>
<dbReference type="EMBL" id="FOHN01000030">
    <property type="protein sequence ID" value="SET56154.1"/>
    <property type="molecule type" value="Genomic_DNA"/>
</dbReference>
<name>A0A1I0FE48_9FIRM</name>
<dbReference type="Proteomes" id="UP000199800">
    <property type="component" value="Unassembled WGS sequence"/>
</dbReference>
<evidence type="ECO:0000313" key="1">
    <source>
        <dbReference type="EMBL" id="SET56154.1"/>
    </source>
</evidence>
<dbReference type="RefSeq" id="WP_092478801.1">
    <property type="nucleotide sequence ID" value="NZ_FOHN01000030.1"/>
</dbReference>
<evidence type="ECO:0008006" key="3">
    <source>
        <dbReference type="Google" id="ProtNLM"/>
    </source>
</evidence>
<proteinExistence type="predicted"/>
<dbReference type="AlphaFoldDB" id="A0A1I0FE48"/>
<organism evidence="1 2">
    <name type="scientific">[Clostridium] polysaccharolyticum</name>
    <dbReference type="NCBI Taxonomy" id="29364"/>
    <lineage>
        <taxon>Bacteria</taxon>
        <taxon>Bacillati</taxon>
        <taxon>Bacillota</taxon>
        <taxon>Clostridia</taxon>
        <taxon>Lachnospirales</taxon>
        <taxon>Lachnospiraceae</taxon>
    </lineage>
</organism>
<evidence type="ECO:0000313" key="2">
    <source>
        <dbReference type="Proteomes" id="UP000199800"/>
    </source>
</evidence>
<keyword evidence="2" id="KW-1185">Reference proteome</keyword>
<accession>A0A1I0FE48</accession>
<dbReference type="STRING" id="29364.SAMN04487772_13029"/>
<reference evidence="1 2" key="1">
    <citation type="submission" date="2016-10" db="EMBL/GenBank/DDBJ databases">
        <authorList>
            <person name="de Groot N.N."/>
        </authorList>
    </citation>
    <scope>NUCLEOTIDE SEQUENCE [LARGE SCALE GENOMIC DNA]</scope>
    <source>
        <strain evidence="1 2">DSM 1801</strain>
    </source>
</reference>